<keyword evidence="1" id="KW-0812">Transmembrane</keyword>
<reference evidence="2 3" key="1">
    <citation type="submission" date="2023-04" db="EMBL/GenBank/DDBJ databases">
        <title>Ectobacillus antri isolated from activated sludge.</title>
        <authorList>
            <person name="Yan P."/>
            <person name="Liu X."/>
        </authorList>
    </citation>
    <scope>NUCLEOTIDE SEQUENCE [LARGE SCALE GENOMIC DNA]</scope>
    <source>
        <strain evidence="2 3">C18H</strain>
    </source>
</reference>
<dbReference type="Proteomes" id="UP001218246">
    <property type="component" value="Unassembled WGS sequence"/>
</dbReference>
<name>A0ABT6H1F0_9BACI</name>
<evidence type="ECO:0000256" key="1">
    <source>
        <dbReference type="SAM" id="Phobius"/>
    </source>
</evidence>
<evidence type="ECO:0000313" key="2">
    <source>
        <dbReference type="EMBL" id="MDG5753122.1"/>
    </source>
</evidence>
<evidence type="ECO:0000313" key="3">
    <source>
        <dbReference type="Proteomes" id="UP001218246"/>
    </source>
</evidence>
<keyword evidence="1" id="KW-0472">Membrane</keyword>
<organism evidence="2 3">
    <name type="scientific">Ectobacillus antri</name>
    <dbReference type="NCBI Taxonomy" id="2486280"/>
    <lineage>
        <taxon>Bacteria</taxon>
        <taxon>Bacillati</taxon>
        <taxon>Bacillota</taxon>
        <taxon>Bacilli</taxon>
        <taxon>Bacillales</taxon>
        <taxon>Bacillaceae</taxon>
        <taxon>Ectobacillus</taxon>
    </lineage>
</organism>
<feature type="transmembrane region" description="Helical" evidence="1">
    <location>
        <begin position="57"/>
        <end position="79"/>
    </location>
</feature>
<keyword evidence="1" id="KW-1133">Transmembrane helix</keyword>
<keyword evidence="3" id="KW-1185">Reference proteome</keyword>
<accession>A0ABT6H1F0</accession>
<comment type="caution">
    <text evidence="2">The sequence shown here is derived from an EMBL/GenBank/DDBJ whole genome shotgun (WGS) entry which is preliminary data.</text>
</comment>
<dbReference type="RefSeq" id="WP_278017797.1">
    <property type="nucleotide sequence ID" value="NZ_JARRRY010000001.1"/>
</dbReference>
<sequence length="297" mass="32168">MDKQSPKISIKVNGTEANYMEKGSAATLSSAVDNVLPFRGEYEAPISKKRIVPHKKLLLTVGSAVLIGTGFGITVLQVMGSGEVASKKVASAPVTTSAPSSGALQTSVQELTPVQAHVMQAAAFSTKEQGNTAVSDWKKQGIPAVLRASGAKFFVFVSVADSEVTAKGIGQKENIKGLYKPWLIEAKNVPKTYEKQATVIIKANQALNALLQQASQCFTTGKVDEVTWKKLEKEIDTIKKQEKSIEDDELKKLTTYTSLAFDTLKSYRQKQEEATLVKLQQLLLDGLLAYETIVTTT</sequence>
<dbReference type="EMBL" id="JARULN010000002">
    <property type="protein sequence ID" value="MDG5753122.1"/>
    <property type="molecule type" value="Genomic_DNA"/>
</dbReference>
<proteinExistence type="predicted"/>
<gene>
    <name evidence="2" type="ORF">P6P90_03805</name>
</gene>
<evidence type="ECO:0008006" key="4">
    <source>
        <dbReference type="Google" id="ProtNLM"/>
    </source>
</evidence>
<protein>
    <recommendedName>
        <fullName evidence="4">Stage II sporulation protein B</fullName>
    </recommendedName>
</protein>